<evidence type="ECO:0000256" key="7">
    <source>
        <dbReference type="ARBA" id="ARBA00022605"/>
    </source>
</evidence>
<comment type="similarity">
    <text evidence="4">Belongs to the threonine synthase family.</text>
</comment>
<dbReference type="GO" id="GO:0030170">
    <property type="term" value="F:pyridoxal phosphate binding"/>
    <property type="evidence" value="ECO:0007669"/>
    <property type="project" value="InterPro"/>
</dbReference>
<evidence type="ECO:0000256" key="3">
    <source>
        <dbReference type="ARBA" id="ARBA00004979"/>
    </source>
</evidence>
<dbReference type="Proteomes" id="UP000070700">
    <property type="component" value="Unassembled WGS sequence"/>
</dbReference>
<evidence type="ECO:0000256" key="12">
    <source>
        <dbReference type="PIRSR" id="PIRSR604450-51"/>
    </source>
</evidence>
<evidence type="ECO:0000256" key="13">
    <source>
        <dbReference type="SAM" id="MobiDB-lite"/>
    </source>
</evidence>
<keyword evidence="8" id="KW-0791">Threonine biosynthesis</keyword>
<reference evidence="16 17" key="1">
    <citation type="submission" date="2015-10" db="EMBL/GenBank/DDBJ databases">
        <title>Full genome of DAOMC 229536 Phialocephala scopiformis, a fungal endophyte of spruce producing the potent anti-insectan compound rugulosin.</title>
        <authorList>
            <consortium name="DOE Joint Genome Institute"/>
            <person name="Walker A.K."/>
            <person name="Frasz S.L."/>
            <person name="Seifert K.A."/>
            <person name="Miller J.D."/>
            <person name="Mondo S.J."/>
            <person name="Labutti K."/>
            <person name="Lipzen A."/>
            <person name="Dockter R."/>
            <person name="Kennedy M."/>
            <person name="Grigoriev I.V."/>
            <person name="Spatafora J.W."/>
        </authorList>
    </citation>
    <scope>NUCLEOTIDE SEQUENCE [LARGE SCALE GENOMIC DNA]</scope>
    <source>
        <strain evidence="16 17">CBS 120377</strain>
    </source>
</reference>
<sequence length="579" mass="63571">MSDSVTPVGLAVPTKKPTTNGVSEEPKDTTHTASQRYLSTRGGSYGLSFEEAVLKGLAADGGLFIPEEIPALPRDWESKWMNLSFSELALEVLSLYISPSEIPTADLKEIINRSYSTFRAPETTPLITLDEKENLYLLELFHGPTFAFKDVALQLLGNLFEYFLVRRNQGKTGRERHHLTVVGATSGDTGSAAIYGLRGKKDVSVFILHPKGRVSPIQEAQMTTVLDANVHNLAVEGTFDDCQDTVKALFADPKINETLNLGAVNSINWARILAQTTYYFHSYFALTKTPSYKTNHKVRFVVPTGNFGDILAGYFAKRMGLPSDKLIVATNENDILDRFWKTGRYEKKPVKGEAAEGGIAADGVKAHEDGVKETLSPAMDILVSSNFERLLWFLAYEYAAGAGMDDEWNKKQAGQEVEVWLKELKTKGGFEVNPDILKLAQNGFESERVSDEQTIETIKHFYATEATNGATNGSGSKGGYVLDPHSAIGVAASLRSIKRTTPTETHHISLATAHPAKFANAVDLALKSEASFSFDSVLPEEFVGLEKKERRVRVVPKGAGWEGVREIVKEEVAAELEGV</sequence>
<evidence type="ECO:0000256" key="8">
    <source>
        <dbReference type="ARBA" id="ARBA00022697"/>
    </source>
</evidence>
<comment type="pathway">
    <text evidence="3">Amino-acid biosynthesis; L-threonine biosynthesis; L-threonine from L-aspartate: step 5/5.</text>
</comment>
<name>A0A194XSS8_MOLSC</name>
<evidence type="ECO:0000256" key="5">
    <source>
        <dbReference type="ARBA" id="ARBA00013028"/>
    </source>
</evidence>
<evidence type="ECO:0000256" key="10">
    <source>
        <dbReference type="ARBA" id="ARBA00023239"/>
    </source>
</evidence>
<accession>A0A194XSS8</accession>
<evidence type="ECO:0000256" key="6">
    <source>
        <dbReference type="ARBA" id="ARBA00018679"/>
    </source>
</evidence>
<feature type="domain" description="Tryptophan synthase beta chain-like PALP" evidence="14">
    <location>
        <begin position="123"/>
        <end position="357"/>
    </location>
</feature>
<gene>
    <name evidence="16" type="ORF">LY89DRAFT_679907</name>
</gene>
<keyword evidence="7" id="KW-0028">Amino-acid biosynthesis</keyword>
<dbReference type="InParanoid" id="A0A194XSS8"/>
<comment type="catalytic activity">
    <reaction evidence="11">
        <text>O-phospho-L-homoserine + H2O = L-threonine + phosphate</text>
        <dbReference type="Rhea" id="RHEA:10840"/>
        <dbReference type="ChEBI" id="CHEBI:15377"/>
        <dbReference type="ChEBI" id="CHEBI:43474"/>
        <dbReference type="ChEBI" id="CHEBI:57590"/>
        <dbReference type="ChEBI" id="CHEBI:57926"/>
        <dbReference type="EC" id="4.2.3.1"/>
    </reaction>
    <physiologicalReaction direction="left-to-right" evidence="11">
        <dbReference type="Rhea" id="RHEA:10841"/>
    </physiologicalReaction>
</comment>
<dbReference type="FunCoup" id="A0A194XSS8">
    <property type="interactions" value="281"/>
</dbReference>
<dbReference type="FunFam" id="3.40.50.1100:FF:000046">
    <property type="entry name" value="THR4p Threonine synthase"/>
    <property type="match status" value="1"/>
</dbReference>
<dbReference type="EC" id="4.2.3.1" evidence="5"/>
<dbReference type="STRING" id="149040.A0A194XSS8"/>
<dbReference type="EMBL" id="KQ947405">
    <property type="protein sequence ID" value="KUJ23094.1"/>
    <property type="molecule type" value="Genomic_DNA"/>
</dbReference>
<evidence type="ECO:0000259" key="14">
    <source>
        <dbReference type="Pfam" id="PF00291"/>
    </source>
</evidence>
<dbReference type="PANTHER" id="PTHR42690">
    <property type="entry name" value="THREONINE SYNTHASE FAMILY MEMBER"/>
    <property type="match status" value="1"/>
</dbReference>
<dbReference type="Gene3D" id="3.40.50.1100">
    <property type="match status" value="2"/>
</dbReference>
<dbReference type="NCBIfam" id="TIGR00260">
    <property type="entry name" value="thrC"/>
    <property type="match status" value="1"/>
</dbReference>
<comment type="cofactor">
    <cofactor evidence="1 12">
        <name>pyridoxal 5'-phosphate</name>
        <dbReference type="ChEBI" id="CHEBI:597326"/>
    </cofactor>
</comment>
<dbReference type="UniPathway" id="UPA00050">
    <property type="reaction ID" value="UER00065"/>
</dbReference>
<dbReference type="GO" id="GO:0004795">
    <property type="term" value="F:threonine synthase activity"/>
    <property type="evidence" value="ECO:0007669"/>
    <property type="project" value="UniProtKB-EC"/>
</dbReference>
<comment type="function">
    <text evidence="2">Catalyzes the gamma-elimination of phosphate from L-phosphohomoserine and the beta-addition of water to produce L-threonine.</text>
</comment>
<dbReference type="Pfam" id="PF14821">
    <property type="entry name" value="Thr_synth_N"/>
    <property type="match status" value="1"/>
</dbReference>
<dbReference type="InterPro" id="IPR029144">
    <property type="entry name" value="Thr_synth_N"/>
</dbReference>
<evidence type="ECO:0000256" key="9">
    <source>
        <dbReference type="ARBA" id="ARBA00022898"/>
    </source>
</evidence>
<dbReference type="PANTHER" id="PTHR42690:SF1">
    <property type="entry name" value="THREONINE SYNTHASE-LIKE 2"/>
    <property type="match status" value="1"/>
</dbReference>
<feature type="domain" description="Threonine synthase N-terminal" evidence="15">
    <location>
        <begin position="36"/>
        <end position="115"/>
    </location>
</feature>
<keyword evidence="10" id="KW-0456">Lyase</keyword>
<proteinExistence type="inferred from homology"/>
<dbReference type="InterPro" id="IPR036052">
    <property type="entry name" value="TrpB-like_PALP_sf"/>
</dbReference>
<evidence type="ECO:0000313" key="16">
    <source>
        <dbReference type="EMBL" id="KUJ23094.1"/>
    </source>
</evidence>
<dbReference type="KEGG" id="psco:LY89DRAFT_679907"/>
<dbReference type="GeneID" id="28823692"/>
<dbReference type="GO" id="GO:0009088">
    <property type="term" value="P:threonine biosynthetic process"/>
    <property type="evidence" value="ECO:0007669"/>
    <property type="project" value="UniProtKB-UniPathway"/>
</dbReference>
<evidence type="ECO:0000256" key="1">
    <source>
        <dbReference type="ARBA" id="ARBA00001933"/>
    </source>
</evidence>
<evidence type="ECO:0000259" key="15">
    <source>
        <dbReference type="Pfam" id="PF14821"/>
    </source>
</evidence>
<dbReference type="InterPro" id="IPR004450">
    <property type="entry name" value="Thr_synthase-like"/>
</dbReference>
<dbReference type="PROSITE" id="PS00165">
    <property type="entry name" value="DEHYDRATASE_SER_THR"/>
    <property type="match status" value="1"/>
</dbReference>
<evidence type="ECO:0000256" key="11">
    <source>
        <dbReference type="ARBA" id="ARBA00050436"/>
    </source>
</evidence>
<dbReference type="AlphaFoldDB" id="A0A194XSS8"/>
<dbReference type="InterPro" id="IPR000634">
    <property type="entry name" value="Ser/Thr_deHydtase_PyrdxlP-BS"/>
</dbReference>
<dbReference type="InterPro" id="IPR001926">
    <property type="entry name" value="TrpB-like_PALP"/>
</dbReference>
<organism evidence="16 17">
    <name type="scientific">Mollisia scopiformis</name>
    <name type="common">Conifer needle endophyte fungus</name>
    <name type="synonym">Phialocephala scopiformis</name>
    <dbReference type="NCBI Taxonomy" id="149040"/>
    <lineage>
        <taxon>Eukaryota</taxon>
        <taxon>Fungi</taxon>
        <taxon>Dikarya</taxon>
        <taxon>Ascomycota</taxon>
        <taxon>Pezizomycotina</taxon>
        <taxon>Leotiomycetes</taxon>
        <taxon>Helotiales</taxon>
        <taxon>Mollisiaceae</taxon>
        <taxon>Mollisia</taxon>
    </lineage>
</organism>
<feature type="modified residue" description="N6-(pyridoxal phosphate)lysine" evidence="12">
    <location>
        <position position="149"/>
    </location>
</feature>
<dbReference type="RefSeq" id="XP_018077449.1">
    <property type="nucleotide sequence ID" value="XM_018213966.1"/>
</dbReference>
<dbReference type="FunFam" id="3.90.1380.10:FF:000003">
    <property type="entry name" value="THR4p Threonine synthase"/>
    <property type="match status" value="1"/>
</dbReference>
<protein>
    <recommendedName>
        <fullName evidence="6">Threonine synthase</fullName>
        <ecNumber evidence="5">4.2.3.1</ecNumber>
    </recommendedName>
</protein>
<keyword evidence="17" id="KW-1185">Reference proteome</keyword>
<evidence type="ECO:0000313" key="17">
    <source>
        <dbReference type="Proteomes" id="UP000070700"/>
    </source>
</evidence>
<keyword evidence="9 12" id="KW-0663">Pyridoxal phosphate</keyword>
<evidence type="ECO:0000256" key="4">
    <source>
        <dbReference type="ARBA" id="ARBA00005517"/>
    </source>
</evidence>
<dbReference type="SUPFAM" id="SSF53686">
    <property type="entry name" value="Tryptophan synthase beta subunit-like PLP-dependent enzymes"/>
    <property type="match status" value="1"/>
</dbReference>
<feature type="region of interest" description="Disordered" evidence="13">
    <location>
        <begin position="1"/>
        <end position="33"/>
    </location>
</feature>
<dbReference type="InterPro" id="IPR051166">
    <property type="entry name" value="Threonine_Synthase"/>
</dbReference>
<dbReference type="Gene3D" id="3.90.1380.10">
    <property type="entry name" value="Threonine synthase, N-terminal domain"/>
    <property type="match status" value="1"/>
</dbReference>
<dbReference type="InterPro" id="IPR037158">
    <property type="entry name" value="Thr_synth_N_sf"/>
</dbReference>
<dbReference type="OrthoDB" id="5203861at2759"/>
<evidence type="ECO:0000256" key="2">
    <source>
        <dbReference type="ARBA" id="ARBA00003648"/>
    </source>
</evidence>
<dbReference type="CDD" id="cd01560">
    <property type="entry name" value="Thr-synth_2"/>
    <property type="match status" value="1"/>
</dbReference>
<feature type="non-terminal residue" evidence="16">
    <location>
        <position position="579"/>
    </location>
</feature>
<dbReference type="Pfam" id="PF00291">
    <property type="entry name" value="PALP"/>
    <property type="match status" value="1"/>
</dbReference>
<dbReference type="Pfam" id="PF24857">
    <property type="entry name" value="THR4_C"/>
    <property type="match status" value="1"/>
</dbReference>